<accession>A0A915EWV2</accession>
<dbReference type="WBParaSite" id="jg987">
    <property type="protein sequence ID" value="jg987"/>
    <property type="gene ID" value="jg987"/>
</dbReference>
<keyword evidence="1" id="KW-1185">Reference proteome</keyword>
<evidence type="ECO:0000313" key="2">
    <source>
        <dbReference type="WBParaSite" id="jg987"/>
    </source>
</evidence>
<name>A0A915EWV2_9BILA</name>
<dbReference type="Gene3D" id="2.60.40.60">
    <property type="entry name" value="Cadherins"/>
    <property type="match status" value="1"/>
</dbReference>
<dbReference type="AlphaFoldDB" id="A0A915EWV2"/>
<reference evidence="2" key="1">
    <citation type="submission" date="2022-11" db="UniProtKB">
        <authorList>
            <consortium name="WormBaseParasite"/>
        </authorList>
    </citation>
    <scope>IDENTIFICATION</scope>
</reference>
<proteinExistence type="predicted"/>
<organism evidence="1 2">
    <name type="scientific">Ditylenchus dipsaci</name>
    <dbReference type="NCBI Taxonomy" id="166011"/>
    <lineage>
        <taxon>Eukaryota</taxon>
        <taxon>Metazoa</taxon>
        <taxon>Ecdysozoa</taxon>
        <taxon>Nematoda</taxon>
        <taxon>Chromadorea</taxon>
        <taxon>Rhabditida</taxon>
        <taxon>Tylenchina</taxon>
        <taxon>Tylenchomorpha</taxon>
        <taxon>Sphaerularioidea</taxon>
        <taxon>Anguinidae</taxon>
        <taxon>Anguininae</taxon>
        <taxon>Ditylenchus</taxon>
    </lineage>
</organism>
<dbReference type="GO" id="GO:0016020">
    <property type="term" value="C:membrane"/>
    <property type="evidence" value="ECO:0007669"/>
    <property type="project" value="InterPro"/>
</dbReference>
<dbReference type="Proteomes" id="UP000887574">
    <property type="component" value="Unplaced"/>
</dbReference>
<evidence type="ECO:0000313" key="1">
    <source>
        <dbReference type="Proteomes" id="UP000887574"/>
    </source>
</evidence>
<dbReference type="GO" id="GO:0005509">
    <property type="term" value="F:calcium ion binding"/>
    <property type="evidence" value="ECO:0007669"/>
    <property type="project" value="InterPro"/>
</dbReference>
<dbReference type="CDD" id="cd11304">
    <property type="entry name" value="Cadherin_repeat"/>
    <property type="match status" value="1"/>
</dbReference>
<protein>
    <submittedName>
        <fullName evidence="2">Uncharacterized protein</fullName>
    </submittedName>
</protein>
<dbReference type="SUPFAM" id="SSF49313">
    <property type="entry name" value="Cadherin-like"/>
    <property type="match status" value="1"/>
</dbReference>
<dbReference type="InterPro" id="IPR015919">
    <property type="entry name" value="Cadherin-like_sf"/>
</dbReference>
<sequence>MMEYNLIVDRHTPLDNALVYVLARDKDTLHTFGSIRYSWDKPNKLTEYFQLNPIDGVVTLKKLLKKNRGLKKSCESAQKMGRD</sequence>